<keyword evidence="2 4" id="KW-0808">Transferase</keyword>
<dbReference type="InterPro" id="IPR050194">
    <property type="entry name" value="Glycosyltransferase_grp1"/>
</dbReference>
<dbReference type="PANTHER" id="PTHR45947">
    <property type="entry name" value="SULFOQUINOVOSYL TRANSFERASE SQD2"/>
    <property type="match status" value="1"/>
</dbReference>
<evidence type="ECO:0000259" key="3">
    <source>
        <dbReference type="Pfam" id="PF13439"/>
    </source>
</evidence>
<dbReference type="RefSeq" id="WP_129400244.1">
    <property type="nucleotide sequence ID" value="NZ_SDWT01000001.1"/>
</dbReference>
<dbReference type="AlphaFoldDB" id="A0A4Q2S3H3"/>
<reference evidence="4 5" key="1">
    <citation type="submission" date="2019-01" db="EMBL/GenBank/DDBJ databases">
        <title>Novel species of Nocardioides.</title>
        <authorList>
            <person name="Liu Q."/>
            <person name="Xin Y.-H."/>
        </authorList>
    </citation>
    <scope>NUCLEOTIDE SEQUENCE [LARGE SCALE GENOMIC DNA]</scope>
    <source>
        <strain evidence="4 5">CGMCC 4.6882</strain>
    </source>
</reference>
<keyword evidence="5" id="KW-1185">Reference proteome</keyword>
<sequence length="383" mass="40746">MSRVLLVSHEASRTGAPRIAALVARGLVEQGHRVRIVSQRPGPLVDDFARVAPTRVPPLWRVLRRLWSRQGRLRTRVAGTLEVATALAVVAAHRPDVVYVNSTSSAGYVRAASILRKPSVLHVHESGEVLRGFLDRVGIPGLPTGRVRLVACSPSVADALVALGAPRDEVDLLLSIPDATRVLDVVPAPAALLPAAARRPVVVGCVGAVEHRKGVDLWLQVARLLVSCSPPGSLRFVWVGDGEPPAEAATIAGVEFPGHSANPSAAVAEFDVMTLPSRDDPFPLVVMEAMLQGKPVVAFDVGGVAHQLGDTGVLVPREDIESFAREVSRLVADVDRRQVLGIRAALRAEELFSWETFEAGLGDVLDRSVSADQPIVSSGLRAT</sequence>
<dbReference type="InterPro" id="IPR028098">
    <property type="entry name" value="Glyco_trans_4-like_N"/>
</dbReference>
<comment type="caution">
    <text evidence="4">The sequence shown here is derived from an EMBL/GenBank/DDBJ whole genome shotgun (WGS) entry which is preliminary data.</text>
</comment>
<dbReference type="Pfam" id="PF13439">
    <property type="entry name" value="Glyco_transf_4"/>
    <property type="match status" value="1"/>
</dbReference>
<keyword evidence="1" id="KW-0328">Glycosyltransferase</keyword>
<feature type="domain" description="Glycosyltransferase subfamily 4-like N-terminal" evidence="3">
    <location>
        <begin position="15"/>
        <end position="171"/>
    </location>
</feature>
<dbReference type="EMBL" id="SDWT01000001">
    <property type="protein sequence ID" value="RYB94899.1"/>
    <property type="molecule type" value="Genomic_DNA"/>
</dbReference>
<proteinExistence type="predicted"/>
<protein>
    <submittedName>
        <fullName evidence="4">Glycosyltransferase</fullName>
    </submittedName>
</protein>
<dbReference type="Gene3D" id="3.40.50.2000">
    <property type="entry name" value="Glycogen Phosphorylase B"/>
    <property type="match status" value="2"/>
</dbReference>
<organism evidence="4 5">
    <name type="scientific">Nocardioides oleivorans</name>
    <dbReference type="NCBI Taxonomy" id="273676"/>
    <lineage>
        <taxon>Bacteria</taxon>
        <taxon>Bacillati</taxon>
        <taxon>Actinomycetota</taxon>
        <taxon>Actinomycetes</taxon>
        <taxon>Propionibacteriales</taxon>
        <taxon>Nocardioidaceae</taxon>
        <taxon>Nocardioides</taxon>
    </lineage>
</organism>
<dbReference type="GO" id="GO:1901137">
    <property type="term" value="P:carbohydrate derivative biosynthetic process"/>
    <property type="evidence" value="ECO:0007669"/>
    <property type="project" value="UniProtKB-ARBA"/>
</dbReference>
<dbReference type="OrthoDB" id="9765330at2"/>
<evidence type="ECO:0000313" key="4">
    <source>
        <dbReference type="EMBL" id="RYB94899.1"/>
    </source>
</evidence>
<dbReference type="GO" id="GO:0016757">
    <property type="term" value="F:glycosyltransferase activity"/>
    <property type="evidence" value="ECO:0007669"/>
    <property type="project" value="UniProtKB-KW"/>
</dbReference>
<evidence type="ECO:0000313" key="5">
    <source>
        <dbReference type="Proteomes" id="UP000294071"/>
    </source>
</evidence>
<accession>A0A4Q2S3H3</accession>
<evidence type="ECO:0000256" key="2">
    <source>
        <dbReference type="ARBA" id="ARBA00022679"/>
    </source>
</evidence>
<dbReference type="PANTHER" id="PTHR45947:SF3">
    <property type="entry name" value="SULFOQUINOVOSYL TRANSFERASE SQD2"/>
    <property type="match status" value="1"/>
</dbReference>
<name>A0A4Q2S3H3_9ACTN</name>
<gene>
    <name evidence="4" type="ORF">EUA93_11395</name>
</gene>
<dbReference type="Pfam" id="PF13692">
    <property type="entry name" value="Glyco_trans_1_4"/>
    <property type="match status" value="1"/>
</dbReference>
<evidence type="ECO:0000256" key="1">
    <source>
        <dbReference type="ARBA" id="ARBA00022676"/>
    </source>
</evidence>
<dbReference type="Proteomes" id="UP000294071">
    <property type="component" value="Unassembled WGS sequence"/>
</dbReference>
<dbReference type="SUPFAM" id="SSF53756">
    <property type="entry name" value="UDP-Glycosyltransferase/glycogen phosphorylase"/>
    <property type="match status" value="1"/>
</dbReference>